<dbReference type="Gene3D" id="3.20.20.80">
    <property type="entry name" value="Glycosidases"/>
    <property type="match status" value="1"/>
</dbReference>
<dbReference type="HAMAP" id="MF_02124">
    <property type="entry name" value="GlgE"/>
    <property type="match status" value="1"/>
</dbReference>
<dbReference type="Pfam" id="PF11896">
    <property type="entry name" value="GlgE_dom_N_S"/>
    <property type="match status" value="1"/>
</dbReference>
<feature type="domain" description="Glycosyl hydrolase family 13 catalytic" evidence="8">
    <location>
        <begin position="206"/>
        <end position="564"/>
    </location>
</feature>
<comment type="subunit">
    <text evidence="1 6">Homodimer.</text>
</comment>
<dbReference type="Gene3D" id="2.60.40.1180">
    <property type="entry name" value="Golgi alpha-mannosidase II"/>
    <property type="match status" value="1"/>
</dbReference>
<organism evidence="9 10">
    <name type="scientific">Actinacidiphila acididurans</name>
    <dbReference type="NCBI Taxonomy" id="2784346"/>
    <lineage>
        <taxon>Bacteria</taxon>
        <taxon>Bacillati</taxon>
        <taxon>Actinomycetota</taxon>
        <taxon>Actinomycetes</taxon>
        <taxon>Kitasatosporales</taxon>
        <taxon>Streptomycetaceae</taxon>
        <taxon>Actinacidiphila</taxon>
    </lineage>
</organism>
<evidence type="ECO:0000256" key="2">
    <source>
        <dbReference type="ARBA" id="ARBA00022676"/>
    </source>
</evidence>
<dbReference type="PANTHER" id="PTHR47786:SF2">
    <property type="entry name" value="GLYCOSYL HYDROLASE FAMILY 13 CATALYTIC DOMAIN-CONTAINING PROTEIN"/>
    <property type="match status" value="1"/>
</dbReference>
<comment type="catalytic activity">
    <reaction evidence="5 6">
        <text>alpha-maltose 1-phosphate + [(1-&gt;4)-alpha-D-glucosyl](n) = [(1-&gt;4)-alpha-D-glucosyl](n+2) + phosphate</text>
        <dbReference type="Rhea" id="RHEA:42692"/>
        <dbReference type="Rhea" id="RHEA-COMP:9584"/>
        <dbReference type="Rhea" id="RHEA-COMP:10183"/>
        <dbReference type="ChEBI" id="CHEBI:15444"/>
        <dbReference type="ChEBI" id="CHEBI:43474"/>
        <dbReference type="ChEBI" id="CHEBI:63576"/>
        <dbReference type="EC" id="2.4.99.16"/>
    </reaction>
</comment>
<protein>
    <recommendedName>
        <fullName evidence="6">Alpha-1,4-glucan:maltose-1-phosphate maltosyltransferase</fullName>
        <shortName evidence="6">GMPMT</shortName>
        <ecNumber evidence="6">2.4.99.16</ecNumber>
    </recommendedName>
    <alternativeName>
        <fullName evidence="6">(1-&gt;4)-alpha-D-glucan:maltose-1-phosphate alpha-D-maltosyltransferase</fullName>
    </alternativeName>
</protein>
<feature type="binding site" evidence="6">
    <location>
        <begin position="535"/>
        <end position="536"/>
    </location>
    <ligand>
        <name>alpha-maltose 1-phosphate</name>
        <dbReference type="ChEBI" id="CHEBI:63576"/>
    </ligand>
</feature>
<comment type="function">
    <text evidence="6">Maltosyltransferase that uses maltose 1-phosphate (M1P) as the sugar donor to elongate linear or branched alpha-(1-&gt;4)-glucans. Is involved in a branched alpha-glucan biosynthetic pathway from trehalose, together with TreS, Mak and GlgB.</text>
</comment>
<dbReference type="Gene3D" id="1.20.58.80">
    <property type="entry name" value="Phosphotransferase system, lactose/cellobiose-type IIA subunit"/>
    <property type="match status" value="1"/>
</dbReference>
<feature type="binding site" evidence="6">
    <location>
        <position position="396"/>
    </location>
    <ligand>
        <name>alpha-maltose 1-phosphate</name>
        <dbReference type="ChEBI" id="CHEBI:63576"/>
    </ligand>
</feature>
<feature type="active site" description="Proton donor" evidence="6">
    <location>
        <position position="424"/>
    </location>
</feature>
<comment type="caution">
    <text evidence="9">The sequence shown here is derived from an EMBL/GenBank/DDBJ whole genome shotgun (WGS) entry which is preliminary data.</text>
</comment>
<dbReference type="SUPFAM" id="SSF51445">
    <property type="entry name" value="(Trans)glycosidases"/>
    <property type="match status" value="1"/>
</dbReference>
<sequence length="673" mass="73470">MRLVTLLGVEPRTEHGAFPAKAAVGEIFPVSATVFTHGLDVVRAEVILRDAAGTREPAVRMTESATEPDRFVAHVTASKAGDCTFAVRAWIDPIATWRRRAGIKVEAGVDVELELEDGARLLERLAGSAGLTEVTARAGTVPGRDPVALATAGAALRDRTRAPAARMAAFDAAVPPTVLAAAPLRDAVTESEPLPLRVKRSRALVGAWYEFFPRSEGARENAGDGRPAVSGTLRTAAERLPGVAAMGFDVVYLPPVHPIGVTGRKGPDDTPSTDPADVGSPWAVGGPTGGHDAVHPDLGTLDDFDFFVAEAARHGLEVALDFALQCSPDHPWVTEHPEWFTRRADGTIAYAENPPKKYQDIYPLDFARDPAGIIAETVRILRFWIGHGIRVFRVDNPHTKPADFWDAVLAAIHRADPDVVFLAEAFTRPELLHTLAKIGFDQSYTYFTWRETKEELTEYLTELSGPSAPFLRPNFFVNTPDILPGHLQTGGRPAFELRAVLAATLSPSWGMYAGYELCENTPARPDSEDYARSEKYELRPRDWSAARTDPDSIIPLITRLNELRRNLPALRQLRNLRFLDTDDDHVLAYVKQGGQPKDSVVVVVNLDPEHIRKAAVGLDPEVFGIDPAETTLTVRDLLTGLTHQWYGYGFVRLDPAVRPAAVFTLADAGEEDA</sequence>
<dbReference type="EC" id="2.4.99.16" evidence="6"/>
<evidence type="ECO:0000256" key="6">
    <source>
        <dbReference type="HAMAP-Rule" id="MF_02124"/>
    </source>
</evidence>
<evidence type="ECO:0000256" key="3">
    <source>
        <dbReference type="ARBA" id="ARBA00022679"/>
    </source>
</evidence>
<keyword evidence="3 6" id="KW-0808">Transferase</keyword>
<evidence type="ECO:0000256" key="5">
    <source>
        <dbReference type="ARBA" id="ARBA00048735"/>
    </source>
</evidence>
<dbReference type="SMART" id="SM00642">
    <property type="entry name" value="Aamy"/>
    <property type="match status" value="1"/>
</dbReference>
<dbReference type="InterPro" id="IPR013783">
    <property type="entry name" value="Ig-like_fold"/>
</dbReference>
<reference evidence="9 10" key="1">
    <citation type="submission" date="2021-01" db="EMBL/GenBank/DDBJ databases">
        <title>Streptomyces acididurans sp. nov., isolated from a peat swamp forest soil.</title>
        <authorList>
            <person name="Chantavorakit T."/>
            <person name="Duangmal K."/>
        </authorList>
    </citation>
    <scope>NUCLEOTIDE SEQUENCE [LARGE SCALE GENOMIC DNA]</scope>
    <source>
        <strain evidence="9 10">KK5PA1</strain>
    </source>
</reference>
<feature type="binding site" evidence="6">
    <location>
        <position position="265"/>
    </location>
    <ligand>
        <name>alpha-maltose 1-phosphate</name>
        <dbReference type="ChEBI" id="CHEBI:63576"/>
    </ligand>
</feature>
<feature type="binding site" evidence="6">
    <location>
        <position position="360"/>
    </location>
    <ligand>
        <name>alpha-maltose 1-phosphate</name>
        <dbReference type="ChEBI" id="CHEBI:63576"/>
    </ligand>
</feature>
<dbReference type="InterPro" id="IPR013780">
    <property type="entry name" value="Glyco_hydro_b"/>
</dbReference>
<dbReference type="EMBL" id="JADKYB010000013">
    <property type="protein sequence ID" value="MBM9507472.1"/>
    <property type="molecule type" value="Genomic_DNA"/>
</dbReference>
<feature type="binding site" evidence="6">
    <location>
        <position position="325"/>
    </location>
    <ligand>
        <name>alpha-maltose 1-phosphate</name>
        <dbReference type="ChEBI" id="CHEBI:63576"/>
    </ligand>
</feature>
<evidence type="ECO:0000313" key="9">
    <source>
        <dbReference type="EMBL" id="MBM9507472.1"/>
    </source>
</evidence>
<dbReference type="InterPro" id="IPR049171">
    <property type="entry name" value="GLGE_C"/>
</dbReference>
<name>A0ABS2TXF6_9ACTN</name>
<evidence type="ECO:0000256" key="7">
    <source>
        <dbReference type="SAM" id="MobiDB-lite"/>
    </source>
</evidence>
<dbReference type="InterPro" id="IPR006047">
    <property type="entry name" value="GH13_cat_dom"/>
</dbReference>
<keyword evidence="2 6" id="KW-0328">Glycosyltransferase</keyword>
<comment type="similarity">
    <text evidence="6">Belongs to the glycosyl hydrolase 13 family. GlgE subfamily.</text>
</comment>
<dbReference type="Gene3D" id="2.60.40.10">
    <property type="entry name" value="Immunoglobulins"/>
    <property type="match status" value="1"/>
</dbReference>
<accession>A0ABS2TXF6</accession>
<feature type="site" description="Transition state stabilizer" evidence="6">
    <location>
        <position position="481"/>
    </location>
</feature>
<evidence type="ECO:0000256" key="1">
    <source>
        <dbReference type="ARBA" id="ARBA00011738"/>
    </source>
</evidence>
<feature type="region of interest" description="Disordered" evidence="7">
    <location>
        <begin position="262"/>
        <end position="295"/>
    </location>
</feature>
<evidence type="ECO:0000256" key="4">
    <source>
        <dbReference type="ARBA" id="ARBA00023277"/>
    </source>
</evidence>
<dbReference type="Pfam" id="PF21702">
    <property type="entry name" value="GLGE_C"/>
    <property type="match status" value="1"/>
</dbReference>
<evidence type="ECO:0000259" key="8">
    <source>
        <dbReference type="SMART" id="SM00642"/>
    </source>
</evidence>
<evidence type="ECO:0000313" key="10">
    <source>
        <dbReference type="Proteomes" id="UP000749040"/>
    </source>
</evidence>
<dbReference type="Proteomes" id="UP000749040">
    <property type="component" value="Unassembled WGS sequence"/>
</dbReference>
<keyword evidence="4 6" id="KW-0119">Carbohydrate metabolism</keyword>
<dbReference type="InterPro" id="IPR021828">
    <property type="entry name" value="GlgE_dom_N/S"/>
</dbReference>
<gene>
    <name evidence="6" type="primary">glgE</name>
    <name evidence="9" type="ORF">ITX44_23620</name>
</gene>
<proteinExistence type="inferred from homology"/>
<dbReference type="PANTHER" id="PTHR47786">
    <property type="entry name" value="ALPHA-1,4-GLUCAN:MALTOSE-1-PHOSPHATE MALTOSYLTRANSFERASE"/>
    <property type="match status" value="1"/>
</dbReference>
<feature type="active site" description="Nucleophile" evidence="6">
    <location>
        <position position="395"/>
    </location>
</feature>
<dbReference type="InterPro" id="IPR017853">
    <property type="entry name" value="GH"/>
</dbReference>
<keyword evidence="10" id="KW-1185">Reference proteome</keyword>
<dbReference type="InterPro" id="IPR026585">
    <property type="entry name" value="GlgE"/>
</dbReference>
<dbReference type="CDD" id="cd11344">
    <property type="entry name" value="AmyAc_GlgE_like"/>
    <property type="match status" value="1"/>
</dbReference>